<organism evidence="1 2">
    <name type="scientific">Brassica carinata</name>
    <name type="common">Ethiopian mustard</name>
    <name type="synonym">Abyssinian cabbage</name>
    <dbReference type="NCBI Taxonomy" id="52824"/>
    <lineage>
        <taxon>Eukaryota</taxon>
        <taxon>Viridiplantae</taxon>
        <taxon>Streptophyta</taxon>
        <taxon>Embryophyta</taxon>
        <taxon>Tracheophyta</taxon>
        <taxon>Spermatophyta</taxon>
        <taxon>Magnoliopsida</taxon>
        <taxon>eudicotyledons</taxon>
        <taxon>Gunneridae</taxon>
        <taxon>Pentapetalae</taxon>
        <taxon>rosids</taxon>
        <taxon>malvids</taxon>
        <taxon>Brassicales</taxon>
        <taxon>Brassicaceae</taxon>
        <taxon>Brassiceae</taxon>
        <taxon>Brassica</taxon>
    </lineage>
</organism>
<keyword evidence="2" id="KW-1185">Reference proteome</keyword>
<evidence type="ECO:0000313" key="2">
    <source>
        <dbReference type="Proteomes" id="UP000886595"/>
    </source>
</evidence>
<name>A0A8X8ATE6_BRACI</name>
<comment type="caution">
    <text evidence="1">The sequence shown here is derived from an EMBL/GenBank/DDBJ whole genome shotgun (WGS) entry which is preliminary data.</text>
</comment>
<dbReference type="OrthoDB" id="10468720at2759"/>
<dbReference type="EMBL" id="JAAMPC010000005">
    <property type="protein sequence ID" value="KAG2312160.1"/>
    <property type="molecule type" value="Genomic_DNA"/>
</dbReference>
<proteinExistence type="predicted"/>
<sequence>MEKEDPQELIHRRSQFLIQNVLERADQKTRQQEQKKRSSGPLTMIRVEAEDNHLNRKDPYLQQKLIDTDCVASIDKCPEFGKRAFRYGVRKLFWEQRDEYRVYRDENGFARGIDGDVIRISKDDIKKLLQRTSMDERSYICLLEHASSFKRRELVQETYTKDEINEMFTGLLGERKWEKLSMEKSLEEATDKLRSEMNWMFSADQGLLKRVQRLELELEDLRNTQNHS</sequence>
<reference evidence="1 2" key="1">
    <citation type="submission" date="2020-02" db="EMBL/GenBank/DDBJ databases">
        <authorList>
            <person name="Ma Q."/>
            <person name="Huang Y."/>
            <person name="Song X."/>
            <person name="Pei D."/>
        </authorList>
    </citation>
    <scope>NUCLEOTIDE SEQUENCE [LARGE SCALE GENOMIC DNA]</scope>
    <source>
        <strain evidence="1">Sxm20200214</strain>
        <tissue evidence="1">Leaf</tissue>
    </source>
</reference>
<gene>
    <name evidence="1" type="ORF">Bca52824_023717</name>
</gene>
<accession>A0A8X8ATE6</accession>
<evidence type="ECO:0000313" key="1">
    <source>
        <dbReference type="EMBL" id="KAG2312160.1"/>
    </source>
</evidence>
<dbReference type="AlphaFoldDB" id="A0A8X8ATE6"/>
<dbReference type="Proteomes" id="UP000886595">
    <property type="component" value="Unassembled WGS sequence"/>
</dbReference>
<protein>
    <submittedName>
        <fullName evidence="1">Uncharacterized protein</fullName>
    </submittedName>
</protein>